<protein>
    <submittedName>
        <fullName evidence="3">Putative transmembrane protein</fullName>
    </submittedName>
</protein>
<dbReference type="KEGG" id="rge:RGE_21540"/>
<dbReference type="SUPFAM" id="SSF103481">
    <property type="entry name" value="Multidrug resistance efflux transporter EmrE"/>
    <property type="match status" value="2"/>
</dbReference>
<dbReference type="STRING" id="983917.RGE_21540"/>
<organism evidence="3 4">
    <name type="scientific">Rubrivivax gelatinosus (strain NBRC 100245 / IL144)</name>
    <dbReference type="NCBI Taxonomy" id="983917"/>
    <lineage>
        <taxon>Bacteria</taxon>
        <taxon>Pseudomonadati</taxon>
        <taxon>Pseudomonadota</taxon>
        <taxon>Betaproteobacteria</taxon>
        <taxon>Burkholderiales</taxon>
        <taxon>Sphaerotilaceae</taxon>
        <taxon>Rubrivivax</taxon>
    </lineage>
</organism>
<feature type="transmembrane region" description="Helical" evidence="1">
    <location>
        <begin position="76"/>
        <end position="93"/>
    </location>
</feature>
<feature type="transmembrane region" description="Helical" evidence="1">
    <location>
        <begin position="145"/>
        <end position="167"/>
    </location>
</feature>
<proteinExistence type="predicted"/>
<feature type="transmembrane region" description="Helical" evidence="1">
    <location>
        <begin position="123"/>
        <end position="139"/>
    </location>
</feature>
<dbReference type="PROSITE" id="PS51257">
    <property type="entry name" value="PROKAR_LIPOPROTEIN"/>
    <property type="match status" value="1"/>
</dbReference>
<feature type="domain" description="EamA" evidence="2">
    <location>
        <begin position="148"/>
        <end position="278"/>
    </location>
</feature>
<dbReference type="eggNOG" id="COG0697">
    <property type="taxonomic scope" value="Bacteria"/>
</dbReference>
<dbReference type="PANTHER" id="PTHR22911:SF103">
    <property type="entry name" value="BLR2811 PROTEIN"/>
    <property type="match status" value="1"/>
</dbReference>
<dbReference type="RefSeq" id="WP_014428358.1">
    <property type="nucleotide sequence ID" value="NC_017075.1"/>
</dbReference>
<feature type="transmembrane region" description="Helical" evidence="1">
    <location>
        <begin position="216"/>
        <end position="236"/>
    </location>
</feature>
<feature type="transmembrane region" description="Helical" evidence="1">
    <location>
        <begin position="29"/>
        <end position="55"/>
    </location>
</feature>
<gene>
    <name evidence="3" type="ordered locus">RGE_21540</name>
</gene>
<feature type="domain" description="EamA" evidence="2">
    <location>
        <begin position="8"/>
        <end position="139"/>
    </location>
</feature>
<keyword evidence="1" id="KW-1133">Transmembrane helix</keyword>
<dbReference type="Proteomes" id="UP000007883">
    <property type="component" value="Chromosome"/>
</dbReference>
<dbReference type="AlphaFoldDB" id="I0HR58"/>
<dbReference type="InterPro" id="IPR000620">
    <property type="entry name" value="EamA_dom"/>
</dbReference>
<evidence type="ECO:0000256" key="1">
    <source>
        <dbReference type="SAM" id="Phobius"/>
    </source>
</evidence>
<accession>I0HR58</accession>
<evidence type="ECO:0000313" key="3">
    <source>
        <dbReference type="EMBL" id="BAL95495.1"/>
    </source>
</evidence>
<keyword evidence="4" id="KW-1185">Reference proteome</keyword>
<dbReference type="PATRIC" id="fig|983917.3.peg.2084"/>
<feature type="transmembrane region" description="Helical" evidence="1">
    <location>
        <begin position="99"/>
        <end position="116"/>
    </location>
</feature>
<dbReference type="EMBL" id="AP012320">
    <property type="protein sequence ID" value="BAL95495.1"/>
    <property type="molecule type" value="Genomic_DNA"/>
</dbReference>
<dbReference type="HOGENOM" id="CLU_032828_2_2_4"/>
<dbReference type="Pfam" id="PF00892">
    <property type="entry name" value="EamA"/>
    <property type="match status" value="2"/>
</dbReference>
<dbReference type="InterPro" id="IPR037185">
    <property type="entry name" value="EmrE-like"/>
</dbReference>
<dbReference type="GO" id="GO:0016020">
    <property type="term" value="C:membrane"/>
    <property type="evidence" value="ECO:0007669"/>
    <property type="project" value="InterPro"/>
</dbReference>
<feature type="transmembrane region" description="Helical" evidence="1">
    <location>
        <begin position="268"/>
        <end position="289"/>
    </location>
</feature>
<sequence length="307" mass="32328">MTGRRPGLGIALVLAMAACFGTMDNSVRWLGAALPVLVLLTVRYAFQALAMTVWLALDPKHGFRSAHPRFQALRGALLLATSGFSFFGVQAMPVPEFTAINMLTPVLVTLLAGWFLGERVSRLRWLLVIGAFVGALIVIRPGSGVFGWAVLFPLGGAFTYASFQVLTSRMAALENPYTTHFWTGFTGTAILLPLLFAGPVDALGALAAATPAQWGWMMLIGLLGTGGHLMLILAMGMAPTSTLMPFVYAQIGAAALVGWIVFRHLPDGWAWVGMAVIAACGAASAWLNLKGAAPKPASAVGADTIAD</sequence>
<keyword evidence="1 3" id="KW-0812">Transmembrane</keyword>
<keyword evidence="1" id="KW-0472">Membrane</keyword>
<feature type="transmembrane region" description="Helical" evidence="1">
    <location>
        <begin position="179"/>
        <end position="196"/>
    </location>
</feature>
<evidence type="ECO:0000313" key="4">
    <source>
        <dbReference type="Proteomes" id="UP000007883"/>
    </source>
</evidence>
<name>I0HR58_RUBGI</name>
<reference evidence="3 4" key="1">
    <citation type="journal article" date="2012" name="J. Bacteriol.">
        <title>Complete genome sequence of phototrophic betaproteobacterium Rubrivivax gelatinosus IL144.</title>
        <authorList>
            <person name="Nagashima S."/>
            <person name="Kamimura A."/>
            <person name="Shimizu T."/>
            <person name="Nakamura-isaki S."/>
            <person name="Aono E."/>
            <person name="Sakamoto K."/>
            <person name="Ichikawa N."/>
            <person name="Nakazawa H."/>
            <person name="Sekine M."/>
            <person name="Yamazaki S."/>
            <person name="Fujita N."/>
            <person name="Shimada K."/>
            <person name="Hanada S."/>
            <person name="Nagashima K.V.P."/>
        </authorList>
    </citation>
    <scope>NUCLEOTIDE SEQUENCE [LARGE SCALE GENOMIC DNA]</scope>
    <source>
        <strain evidence="4">NBRC 100245 / IL144</strain>
    </source>
</reference>
<feature type="transmembrane region" description="Helical" evidence="1">
    <location>
        <begin position="243"/>
        <end position="262"/>
    </location>
</feature>
<dbReference type="PANTHER" id="PTHR22911">
    <property type="entry name" value="ACYL-MALONYL CONDENSING ENZYME-RELATED"/>
    <property type="match status" value="1"/>
</dbReference>
<evidence type="ECO:0000259" key="2">
    <source>
        <dbReference type="Pfam" id="PF00892"/>
    </source>
</evidence>